<sequence>MSETDTHDQVVTKTRKKLKPPTGYKVLLHNDNFTTMEFVVYVLETIFNKSPSDAMRIMLHVHKNGVGVCGVFTHEVAETKV</sequence>
<dbReference type="InterPro" id="IPR014719">
    <property type="entry name" value="Ribosomal_bL12_C/ClpS-like"/>
</dbReference>
<dbReference type="GO" id="GO:0030163">
    <property type="term" value="P:protein catabolic process"/>
    <property type="evidence" value="ECO:0007669"/>
    <property type="project" value="InterPro"/>
</dbReference>
<feature type="domain" description="Adaptor protein ClpS core" evidence="1">
    <location>
        <begin position="19"/>
        <end position="81"/>
    </location>
</feature>
<protein>
    <recommendedName>
        <fullName evidence="1">Adaptor protein ClpS core domain-containing protein</fullName>
    </recommendedName>
</protein>
<dbReference type="PANTHER" id="PTHR33473:SF19">
    <property type="entry name" value="ATP-DEPENDENT CLP PROTEASE ADAPTER PROTEIN CLPS"/>
    <property type="match status" value="1"/>
</dbReference>
<dbReference type="Pfam" id="PF02617">
    <property type="entry name" value="ClpS"/>
    <property type="match status" value="1"/>
</dbReference>
<dbReference type="HAMAP" id="MF_00302">
    <property type="entry name" value="ClpS"/>
    <property type="match status" value="1"/>
</dbReference>
<dbReference type="EMBL" id="UINC01054382">
    <property type="protein sequence ID" value="SVB72020.1"/>
    <property type="molecule type" value="Genomic_DNA"/>
</dbReference>
<feature type="non-terminal residue" evidence="2">
    <location>
        <position position="81"/>
    </location>
</feature>
<dbReference type="InterPro" id="IPR003769">
    <property type="entry name" value="ClpS_core"/>
</dbReference>
<reference evidence="2" key="1">
    <citation type="submission" date="2018-05" db="EMBL/GenBank/DDBJ databases">
        <authorList>
            <person name="Lanie J.A."/>
            <person name="Ng W.-L."/>
            <person name="Kazmierczak K.M."/>
            <person name="Andrzejewski T.M."/>
            <person name="Davidsen T.M."/>
            <person name="Wayne K.J."/>
            <person name="Tettelin H."/>
            <person name="Glass J.I."/>
            <person name="Rusch D."/>
            <person name="Podicherti R."/>
            <person name="Tsui H.-C.T."/>
            <person name="Winkler M.E."/>
        </authorList>
    </citation>
    <scope>NUCLEOTIDE SEQUENCE</scope>
</reference>
<dbReference type="InterPro" id="IPR022935">
    <property type="entry name" value="ClpS"/>
</dbReference>
<proteinExistence type="inferred from homology"/>
<organism evidence="2">
    <name type="scientific">marine metagenome</name>
    <dbReference type="NCBI Taxonomy" id="408172"/>
    <lineage>
        <taxon>unclassified sequences</taxon>
        <taxon>metagenomes</taxon>
        <taxon>ecological metagenomes</taxon>
    </lineage>
</organism>
<dbReference type="GO" id="GO:0006508">
    <property type="term" value="P:proteolysis"/>
    <property type="evidence" value="ECO:0007669"/>
    <property type="project" value="InterPro"/>
</dbReference>
<accession>A0A382G9T9</accession>
<dbReference type="PANTHER" id="PTHR33473">
    <property type="entry name" value="ATP-DEPENDENT CLP PROTEASE ADAPTER PROTEIN CLPS1, CHLOROPLASTIC"/>
    <property type="match status" value="1"/>
</dbReference>
<dbReference type="Gene3D" id="3.30.1390.10">
    <property type="match status" value="1"/>
</dbReference>
<dbReference type="SUPFAM" id="SSF54736">
    <property type="entry name" value="ClpS-like"/>
    <property type="match status" value="1"/>
</dbReference>
<gene>
    <name evidence="2" type="ORF">METZ01_LOCUS224874</name>
</gene>
<evidence type="ECO:0000259" key="1">
    <source>
        <dbReference type="Pfam" id="PF02617"/>
    </source>
</evidence>
<dbReference type="AlphaFoldDB" id="A0A382G9T9"/>
<evidence type="ECO:0000313" key="2">
    <source>
        <dbReference type="EMBL" id="SVB72020.1"/>
    </source>
</evidence>
<name>A0A382G9T9_9ZZZZ</name>